<dbReference type="AlphaFoldDB" id="A0A480AVC5"/>
<dbReference type="EMBL" id="BJCL01000018">
    <property type="protein sequence ID" value="GCL65649.1"/>
    <property type="molecule type" value="Genomic_DNA"/>
</dbReference>
<evidence type="ECO:0000259" key="2">
    <source>
        <dbReference type="Pfam" id="PF13470"/>
    </source>
</evidence>
<dbReference type="InterPro" id="IPR058652">
    <property type="entry name" value="VapC50_C"/>
</dbReference>
<comment type="caution">
    <text evidence="4">The sequence shown here is derived from an EMBL/GenBank/DDBJ whole genome shotgun (WGS) entry which is preliminary data.</text>
</comment>
<organism evidence="4 5">
    <name type="scientific">Pseudaquabacterium pictum</name>
    <dbReference type="NCBI Taxonomy" id="2315236"/>
    <lineage>
        <taxon>Bacteria</taxon>
        <taxon>Pseudomonadati</taxon>
        <taxon>Pseudomonadota</taxon>
        <taxon>Betaproteobacteria</taxon>
        <taxon>Burkholderiales</taxon>
        <taxon>Sphaerotilaceae</taxon>
        <taxon>Pseudaquabacterium</taxon>
    </lineage>
</organism>
<dbReference type="Pfam" id="PF13470">
    <property type="entry name" value="PIN_3"/>
    <property type="match status" value="1"/>
</dbReference>
<accession>A0A480AVC5</accession>
<dbReference type="InterPro" id="IPR002716">
    <property type="entry name" value="PIN_dom"/>
</dbReference>
<keyword evidence="1" id="KW-0812">Transmembrane</keyword>
<evidence type="ECO:0000313" key="4">
    <source>
        <dbReference type="EMBL" id="GCL65649.1"/>
    </source>
</evidence>
<evidence type="ECO:0000313" key="5">
    <source>
        <dbReference type="Proteomes" id="UP000301751"/>
    </source>
</evidence>
<protein>
    <submittedName>
        <fullName evidence="4">PIN domain-containing protein</fullName>
    </submittedName>
</protein>
<evidence type="ECO:0000259" key="3">
    <source>
        <dbReference type="Pfam" id="PF26343"/>
    </source>
</evidence>
<keyword evidence="1" id="KW-1133">Transmembrane helix</keyword>
<gene>
    <name evidence="4" type="ORF">AQPW35_47300</name>
</gene>
<feature type="transmembrane region" description="Helical" evidence="1">
    <location>
        <begin position="15"/>
        <end position="36"/>
    </location>
</feature>
<dbReference type="InterPro" id="IPR029060">
    <property type="entry name" value="PIN-like_dom_sf"/>
</dbReference>
<evidence type="ECO:0000256" key="1">
    <source>
        <dbReference type="SAM" id="Phobius"/>
    </source>
</evidence>
<proteinExistence type="predicted"/>
<dbReference type="Pfam" id="PF26343">
    <property type="entry name" value="VapC50_C"/>
    <property type="match status" value="1"/>
</dbReference>
<reference evidence="5" key="1">
    <citation type="submission" date="2019-03" db="EMBL/GenBank/DDBJ databases">
        <title>Aquabacterium pictum sp.nov., the first bacteriochlorophyll a-containing freshwater bacterium in the genus Aquabacterium of the class Betaproteobacteria.</title>
        <authorList>
            <person name="Hirose S."/>
            <person name="Tank M."/>
            <person name="Hara E."/>
            <person name="Tamaki H."/>
            <person name="Takaichi S."/>
            <person name="Haruta S."/>
            <person name="Hanada S."/>
        </authorList>
    </citation>
    <scope>NUCLEOTIDE SEQUENCE [LARGE SCALE GENOMIC DNA]</scope>
    <source>
        <strain evidence="5">W35</strain>
    </source>
</reference>
<dbReference type="OrthoDB" id="211933at2"/>
<feature type="domain" description="PIN" evidence="2">
    <location>
        <begin position="10"/>
        <end position="116"/>
    </location>
</feature>
<feature type="domain" description="VapC50 C-terminal" evidence="3">
    <location>
        <begin position="134"/>
        <end position="188"/>
    </location>
</feature>
<dbReference type="RefSeq" id="WP_137735347.1">
    <property type="nucleotide sequence ID" value="NZ_BJCL01000018.1"/>
</dbReference>
<dbReference type="SUPFAM" id="SSF88723">
    <property type="entry name" value="PIN domain-like"/>
    <property type="match status" value="1"/>
</dbReference>
<dbReference type="Proteomes" id="UP000301751">
    <property type="component" value="Unassembled WGS sequence"/>
</dbReference>
<name>A0A480AVC5_9BURK</name>
<keyword evidence="5" id="KW-1185">Reference proteome</keyword>
<sequence>MAGHARYTALLDACVLYPMAMADALMSLATAGLFAAKWTTRIEAEWIRSLEENRPDLQGRLDYRREQMREAVPDWEVDEQAWTICARGLELPDPDDVHVLASALAGHADCIVTANLKDFPAEVVAQLGIEVIHPDQFIVAQWDLDQLVAVAAFKRMRARWKHPQASAEDFAAAMERGGLPATAQRLREAAELI</sequence>
<keyword evidence="1" id="KW-0472">Membrane</keyword>